<dbReference type="SUPFAM" id="SSF54373">
    <property type="entry name" value="FAD-linked reductases, C-terminal domain"/>
    <property type="match status" value="1"/>
</dbReference>
<keyword evidence="10" id="KW-1185">Reference proteome</keyword>
<name>A0A3N1CYL3_9ACTN</name>
<accession>A0A3N1CYL3</accession>
<evidence type="ECO:0000313" key="10">
    <source>
        <dbReference type="Proteomes" id="UP000272400"/>
    </source>
</evidence>
<evidence type="ECO:0000256" key="3">
    <source>
        <dbReference type="ARBA" id="ARBA00022630"/>
    </source>
</evidence>
<dbReference type="Pfam" id="PF05199">
    <property type="entry name" value="GMC_oxred_C"/>
    <property type="match status" value="1"/>
</dbReference>
<dbReference type="SUPFAM" id="SSF51905">
    <property type="entry name" value="FAD/NAD(P)-binding domain"/>
    <property type="match status" value="1"/>
</dbReference>
<proteinExistence type="inferred from homology"/>
<protein>
    <submittedName>
        <fullName evidence="9">Choline dehydrogenase-like flavoprotein</fullName>
    </submittedName>
</protein>
<gene>
    <name evidence="9" type="ORF">EDD29_3929</name>
</gene>
<evidence type="ECO:0000256" key="2">
    <source>
        <dbReference type="ARBA" id="ARBA00010790"/>
    </source>
</evidence>
<feature type="binding site" evidence="5">
    <location>
        <position position="80"/>
    </location>
    <ligand>
        <name>FAD</name>
        <dbReference type="ChEBI" id="CHEBI:57692"/>
    </ligand>
</feature>
<dbReference type="PIRSF" id="PIRSF000137">
    <property type="entry name" value="Alcohol_oxidase"/>
    <property type="match status" value="1"/>
</dbReference>
<dbReference type="PROSITE" id="PS00624">
    <property type="entry name" value="GMC_OXRED_2"/>
    <property type="match status" value="1"/>
</dbReference>
<comment type="similarity">
    <text evidence="2 6">Belongs to the GMC oxidoreductase family.</text>
</comment>
<dbReference type="PANTHER" id="PTHR11552:SF147">
    <property type="entry name" value="CHOLINE DEHYDROGENASE, MITOCHONDRIAL"/>
    <property type="match status" value="1"/>
</dbReference>
<dbReference type="EMBL" id="RJKE01000001">
    <property type="protein sequence ID" value="ROO86365.1"/>
    <property type="molecule type" value="Genomic_DNA"/>
</dbReference>
<dbReference type="OrthoDB" id="9785276at2"/>
<evidence type="ECO:0000313" key="9">
    <source>
        <dbReference type="EMBL" id="ROO86365.1"/>
    </source>
</evidence>
<dbReference type="InterPro" id="IPR000172">
    <property type="entry name" value="GMC_OxRdtase_N"/>
</dbReference>
<dbReference type="GO" id="GO:0050660">
    <property type="term" value="F:flavin adenine dinucleotide binding"/>
    <property type="evidence" value="ECO:0007669"/>
    <property type="project" value="InterPro"/>
</dbReference>
<reference evidence="9 10" key="1">
    <citation type="submission" date="2018-11" db="EMBL/GenBank/DDBJ databases">
        <title>Sequencing the genomes of 1000 actinobacteria strains.</title>
        <authorList>
            <person name="Klenk H.-P."/>
        </authorList>
    </citation>
    <scope>NUCLEOTIDE SEQUENCE [LARGE SCALE GENOMIC DNA]</scope>
    <source>
        <strain evidence="9 10">DSM 44254</strain>
    </source>
</reference>
<evidence type="ECO:0000256" key="1">
    <source>
        <dbReference type="ARBA" id="ARBA00001974"/>
    </source>
</evidence>
<dbReference type="Proteomes" id="UP000272400">
    <property type="component" value="Unassembled WGS sequence"/>
</dbReference>
<feature type="domain" description="Glucose-methanol-choline oxidoreductase N-terminal" evidence="7">
    <location>
        <begin position="78"/>
        <end position="101"/>
    </location>
</feature>
<dbReference type="InterPro" id="IPR007867">
    <property type="entry name" value="GMC_OxRtase_C"/>
</dbReference>
<evidence type="ECO:0000256" key="5">
    <source>
        <dbReference type="PIRSR" id="PIRSR000137-2"/>
    </source>
</evidence>
<dbReference type="InterPro" id="IPR012132">
    <property type="entry name" value="GMC_OxRdtase"/>
</dbReference>
<dbReference type="Gene3D" id="3.30.560.10">
    <property type="entry name" value="Glucose Oxidase, domain 3"/>
    <property type="match status" value="1"/>
</dbReference>
<dbReference type="GO" id="GO:0016614">
    <property type="term" value="F:oxidoreductase activity, acting on CH-OH group of donors"/>
    <property type="evidence" value="ECO:0007669"/>
    <property type="project" value="InterPro"/>
</dbReference>
<dbReference type="Pfam" id="PF00732">
    <property type="entry name" value="GMC_oxred_N"/>
    <property type="match status" value="1"/>
</dbReference>
<evidence type="ECO:0000259" key="7">
    <source>
        <dbReference type="PROSITE" id="PS00623"/>
    </source>
</evidence>
<feature type="domain" description="Glucose-methanol-choline oxidoreductase N-terminal" evidence="8">
    <location>
        <begin position="251"/>
        <end position="265"/>
    </location>
</feature>
<dbReference type="PANTHER" id="PTHR11552">
    <property type="entry name" value="GLUCOSE-METHANOL-CHOLINE GMC OXIDOREDUCTASE"/>
    <property type="match status" value="1"/>
</dbReference>
<keyword evidence="3 6" id="KW-0285">Flavoprotein</keyword>
<evidence type="ECO:0000259" key="8">
    <source>
        <dbReference type="PROSITE" id="PS00624"/>
    </source>
</evidence>
<organism evidence="9 10">
    <name type="scientific">Actinocorallia herbida</name>
    <dbReference type="NCBI Taxonomy" id="58109"/>
    <lineage>
        <taxon>Bacteria</taxon>
        <taxon>Bacillati</taxon>
        <taxon>Actinomycetota</taxon>
        <taxon>Actinomycetes</taxon>
        <taxon>Streptosporangiales</taxon>
        <taxon>Thermomonosporaceae</taxon>
        <taxon>Actinocorallia</taxon>
    </lineage>
</organism>
<comment type="caution">
    <text evidence="9">The sequence shown here is derived from an EMBL/GenBank/DDBJ whole genome shotgun (WGS) entry which is preliminary data.</text>
</comment>
<dbReference type="PROSITE" id="PS00623">
    <property type="entry name" value="GMC_OXRED_1"/>
    <property type="match status" value="1"/>
</dbReference>
<sequence length="530" mass="56327">MFDYVVVGAGSAGCVLAARLSADPKVSVLLVEAGGSDRNPMFHIPKGFGLAMTDPKAAWLYPTAPFGPRATNEVWPRGRVLGGSSAINGMVYNRGQRADWDALVELGNKEFGWDAVLPAFRAMEDHALGGSQTRGAGGPLKVGGPAGPEPLCEEMIAAGAALGLRVTDDANDADDERIGYSIATIHKGRRVSAARAFLRPAMGRPNLKVATGQTATRLLLEGERAVGVEVRDRKGAVRELRARREVVLSLGSLNTPRLLQQSGIGPAAVLKEAGVEVRVERELIGAGLREHRCLVAKYRLRDDVGYNRHLSSPLRQAVTGMRYLATRKGPLATPAYDVIAFVKSDPSLERPDGQLLLGPMSPRTFEAGEKVAVESEPGLSCVGVVLRPEATGRVAITSADPDAPLLVDPNYFGDARDRATGAAVFRRMRELFEAEPIASRIASETLPGPAVATDEEIVEASLDRGYCGYHAVGTCAMGPEEEAVVDPLLRLRGVEGVRVVDCSVLPTMVAGNLNGPIMAIAWHAADLIRG</sequence>
<dbReference type="AlphaFoldDB" id="A0A3N1CYL3"/>
<dbReference type="InterPro" id="IPR036188">
    <property type="entry name" value="FAD/NAD-bd_sf"/>
</dbReference>
<comment type="cofactor">
    <cofactor evidence="1 5">
        <name>FAD</name>
        <dbReference type="ChEBI" id="CHEBI:57692"/>
    </cofactor>
</comment>
<keyword evidence="4 5" id="KW-0274">FAD</keyword>
<feature type="binding site" evidence="5">
    <location>
        <begin position="88"/>
        <end position="91"/>
    </location>
    <ligand>
        <name>FAD</name>
        <dbReference type="ChEBI" id="CHEBI:57692"/>
    </ligand>
</feature>
<dbReference type="Gene3D" id="3.50.50.60">
    <property type="entry name" value="FAD/NAD(P)-binding domain"/>
    <property type="match status" value="1"/>
</dbReference>
<evidence type="ECO:0000256" key="4">
    <source>
        <dbReference type="ARBA" id="ARBA00022827"/>
    </source>
</evidence>
<evidence type="ECO:0000256" key="6">
    <source>
        <dbReference type="RuleBase" id="RU003968"/>
    </source>
</evidence>